<accession>A0AA88YR22</accession>
<feature type="transmembrane region" description="Helical" evidence="2">
    <location>
        <begin position="118"/>
        <end position="138"/>
    </location>
</feature>
<gene>
    <name evidence="3" type="ORF">FSP39_022635</name>
</gene>
<dbReference type="PANTHER" id="PTHR12242:SF1">
    <property type="entry name" value="MYND-TYPE DOMAIN-CONTAINING PROTEIN"/>
    <property type="match status" value="1"/>
</dbReference>
<proteinExistence type="predicted"/>
<feature type="transmembrane region" description="Helical" evidence="2">
    <location>
        <begin position="175"/>
        <end position="194"/>
    </location>
</feature>
<reference evidence="3" key="1">
    <citation type="submission" date="2019-08" db="EMBL/GenBank/DDBJ databases">
        <title>The improved chromosome-level genome for the pearl oyster Pinctada fucata martensii using PacBio sequencing and Hi-C.</title>
        <authorList>
            <person name="Zheng Z."/>
        </authorList>
    </citation>
    <scope>NUCLEOTIDE SEQUENCE</scope>
    <source>
        <strain evidence="3">ZZ-2019</strain>
        <tissue evidence="3">Adductor muscle</tissue>
    </source>
</reference>
<evidence type="ECO:0000313" key="3">
    <source>
        <dbReference type="EMBL" id="KAK3103884.1"/>
    </source>
</evidence>
<feature type="transmembrane region" description="Helical" evidence="2">
    <location>
        <begin position="36"/>
        <end position="59"/>
    </location>
</feature>
<feature type="transmembrane region" description="Helical" evidence="2">
    <location>
        <begin position="214"/>
        <end position="238"/>
    </location>
</feature>
<organism evidence="3 4">
    <name type="scientific">Pinctada imbricata</name>
    <name type="common">Atlantic pearl-oyster</name>
    <name type="synonym">Pinctada martensii</name>
    <dbReference type="NCBI Taxonomy" id="66713"/>
    <lineage>
        <taxon>Eukaryota</taxon>
        <taxon>Metazoa</taxon>
        <taxon>Spiralia</taxon>
        <taxon>Lophotrochozoa</taxon>
        <taxon>Mollusca</taxon>
        <taxon>Bivalvia</taxon>
        <taxon>Autobranchia</taxon>
        <taxon>Pteriomorphia</taxon>
        <taxon>Pterioida</taxon>
        <taxon>Pterioidea</taxon>
        <taxon>Pteriidae</taxon>
        <taxon>Pinctada</taxon>
    </lineage>
</organism>
<keyword evidence="2" id="KW-1133">Transmembrane helix</keyword>
<feature type="region of interest" description="Disordered" evidence="1">
    <location>
        <begin position="249"/>
        <end position="276"/>
    </location>
</feature>
<evidence type="ECO:0000256" key="2">
    <source>
        <dbReference type="SAM" id="Phobius"/>
    </source>
</evidence>
<evidence type="ECO:0000256" key="1">
    <source>
        <dbReference type="SAM" id="MobiDB-lite"/>
    </source>
</evidence>
<evidence type="ECO:0000313" key="4">
    <source>
        <dbReference type="Proteomes" id="UP001186944"/>
    </source>
</evidence>
<dbReference type="GO" id="GO:0016020">
    <property type="term" value="C:membrane"/>
    <property type="evidence" value="ECO:0007669"/>
    <property type="project" value="TreeGrafter"/>
</dbReference>
<comment type="caution">
    <text evidence="3">The sequence shown here is derived from an EMBL/GenBank/DDBJ whole genome shotgun (WGS) entry which is preliminary data.</text>
</comment>
<protein>
    <recommendedName>
        <fullName evidence="5">Protein rolling stone</fullName>
    </recommendedName>
</protein>
<dbReference type="PANTHER" id="PTHR12242">
    <property type="entry name" value="OS02G0130600 PROTEIN-RELATED"/>
    <property type="match status" value="1"/>
</dbReference>
<keyword evidence="2" id="KW-0472">Membrane</keyword>
<evidence type="ECO:0008006" key="5">
    <source>
        <dbReference type="Google" id="ProtNLM"/>
    </source>
</evidence>
<keyword evidence="2" id="KW-0812">Transmembrane</keyword>
<name>A0AA88YR22_PINIB</name>
<feature type="transmembrane region" description="Helical" evidence="2">
    <location>
        <begin position="71"/>
        <end position="97"/>
    </location>
</feature>
<dbReference type="AlphaFoldDB" id="A0AA88YR22"/>
<sequence>MTCANILRQKLRLKEFGLEHDRPKDFITLQFGRDKLYLVWTGISSVYHFIWLCLEAYWWRQKSYTLGYWLAYFSNVCYLILSCMTFVQFLIAIYCYCRKNKEFRDNMSTMPWFLKVEWVFNNLANAETMLITFTFWIMLNDQPIRAWTINKHGINFIYILLILIFTRKPVKFQHVYIPMLFSLYYVVFLCIYSYSTNIVVYSFLNWRKNASKAAMMSVLYVLILTPLFHFIFFGIYQLKLYVCRRFSKHKSESKSKDPDEEVKVGMLKDGEKASSS</sequence>
<dbReference type="Proteomes" id="UP001186944">
    <property type="component" value="Unassembled WGS sequence"/>
</dbReference>
<keyword evidence="4" id="KW-1185">Reference proteome</keyword>
<dbReference type="EMBL" id="VSWD01000005">
    <property type="protein sequence ID" value="KAK3103884.1"/>
    <property type="molecule type" value="Genomic_DNA"/>
</dbReference>
<feature type="transmembrane region" description="Helical" evidence="2">
    <location>
        <begin position="144"/>
        <end position="163"/>
    </location>
</feature>